<evidence type="ECO:0000313" key="3">
    <source>
        <dbReference type="Proteomes" id="UP000222317"/>
    </source>
</evidence>
<proteinExistence type="predicted"/>
<keyword evidence="1" id="KW-0812">Transmembrane</keyword>
<protein>
    <submittedName>
        <fullName evidence="2">Uncharacterized protein</fullName>
    </submittedName>
</protein>
<dbReference type="InterPro" id="IPR057383">
    <property type="entry name" value="Tad3"/>
</dbReference>
<dbReference type="RefSeq" id="YP_010749989.1">
    <property type="nucleotide sequence ID" value="NC_073328.1"/>
</dbReference>
<evidence type="ECO:0000313" key="2">
    <source>
        <dbReference type="EMBL" id="ASM62342.1"/>
    </source>
</evidence>
<gene>
    <name evidence="2" type="primary">66</name>
    <name evidence="2" type="ORF">SEA_NIGHTMARE_66</name>
</gene>
<accession>A0A221J6L1</accession>
<dbReference type="Pfam" id="PF25185">
    <property type="entry name" value="Tad3"/>
    <property type="match status" value="1"/>
</dbReference>
<dbReference type="GeneID" id="79993334"/>
<evidence type="ECO:0000256" key="1">
    <source>
        <dbReference type="SAM" id="Phobius"/>
    </source>
</evidence>
<feature type="transmembrane region" description="Helical" evidence="1">
    <location>
        <begin position="6"/>
        <end position="25"/>
    </location>
</feature>
<keyword evidence="1" id="KW-0472">Membrane</keyword>
<keyword evidence="1" id="KW-1133">Transmembrane helix</keyword>
<dbReference type="KEGG" id="vg:79993334"/>
<sequence length="259" mass="29906">MEFALFNVQVLTWVMSLVGFIGFIFVGQKKWWGWYINLVCQILWATYALVTGQLAFLAFAAAYFVIFARNAFKWTKDELASRKLRTSVSQLQVGETFEHNDVKFTRNPDLHKCDEDGRCCQVEEESNLVAHARYELNLIGEEPAVIEWYVRVIKEYASFGHSGGSAWATTQVLDELLRFRPLTELTDDPEEWVHIADDVAGQPDLWQNKRDGRCFSNDGGKTYHNIDDPRKGDWRSSRTIYDSISKEQWLKDHAHVSQG</sequence>
<dbReference type="EMBL" id="MF140423">
    <property type="protein sequence ID" value="ASM62342.1"/>
    <property type="molecule type" value="Genomic_DNA"/>
</dbReference>
<name>A0A221J6L1_9CAUD</name>
<dbReference type="Proteomes" id="UP000222317">
    <property type="component" value="Segment"/>
</dbReference>
<keyword evidence="3" id="KW-1185">Reference proteome</keyword>
<reference evidence="2 3" key="1">
    <citation type="submission" date="2017-05" db="EMBL/GenBank/DDBJ databases">
        <authorList>
            <person name="Sperratore M."/>
            <person name="Moy E.A."/>
            <person name="Dunbar D."/>
            <person name="Schmidt R."/>
            <person name="Baltzegar D.A."/>
            <person name="Young E.C."/>
            <person name="Sides K.F."/>
            <person name="Macialek J."/>
            <person name="Stoner T.H."/>
            <person name="Garlena R.A."/>
            <person name="Russell D.A."/>
            <person name="Pope W.H."/>
            <person name="Jacobs-Sera D."/>
            <person name="Hatfull G.F."/>
        </authorList>
    </citation>
    <scope>NUCLEOTIDE SEQUENCE [LARGE SCALE GENOMIC DNA]</scope>
</reference>
<organism evidence="2 3">
    <name type="scientific">Arthrobacter phage Nightmare</name>
    <dbReference type="NCBI Taxonomy" id="2015864"/>
    <lineage>
        <taxon>Viruses</taxon>
        <taxon>Duplodnaviria</taxon>
        <taxon>Heunggongvirae</taxon>
        <taxon>Uroviricota</taxon>
        <taxon>Caudoviricetes</taxon>
        <taxon>Gordonvirus</taxon>
        <taxon>Gordonvirus nightmare</taxon>
    </lineage>
</organism>